<evidence type="ECO:0000256" key="1">
    <source>
        <dbReference type="SAM" id="MobiDB-lite"/>
    </source>
</evidence>
<reference evidence="2 3" key="1">
    <citation type="journal article" date="2023" name="Plants (Basel)">
        <title>Bridging the Gap: Combining Genomics and Transcriptomics Approaches to Understand Stylosanthes scabra, an Orphan Legume from the Brazilian Caatinga.</title>
        <authorList>
            <person name="Ferreira-Neto J.R.C."/>
            <person name="da Silva M.D."/>
            <person name="Binneck E."/>
            <person name="de Melo N.F."/>
            <person name="da Silva R.H."/>
            <person name="de Melo A.L.T.M."/>
            <person name="Pandolfi V."/>
            <person name="Bustamante F.O."/>
            <person name="Brasileiro-Vidal A.C."/>
            <person name="Benko-Iseppon A.M."/>
        </authorList>
    </citation>
    <scope>NUCLEOTIDE SEQUENCE [LARGE SCALE GENOMIC DNA]</scope>
    <source>
        <tissue evidence="2">Leaves</tissue>
    </source>
</reference>
<feature type="region of interest" description="Disordered" evidence="1">
    <location>
        <begin position="105"/>
        <end position="127"/>
    </location>
</feature>
<organism evidence="2 3">
    <name type="scientific">Stylosanthes scabra</name>
    <dbReference type="NCBI Taxonomy" id="79078"/>
    <lineage>
        <taxon>Eukaryota</taxon>
        <taxon>Viridiplantae</taxon>
        <taxon>Streptophyta</taxon>
        <taxon>Embryophyta</taxon>
        <taxon>Tracheophyta</taxon>
        <taxon>Spermatophyta</taxon>
        <taxon>Magnoliopsida</taxon>
        <taxon>eudicotyledons</taxon>
        <taxon>Gunneridae</taxon>
        <taxon>Pentapetalae</taxon>
        <taxon>rosids</taxon>
        <taxon>fabids</taxon>
        <taxon>Fabales</taxon>
        <taxon>Fabaceae</taxon>
        <taxon>Papilionoideae</taxon>
        <taxon>50 kb inversion clade</taxon>
        <taxon>dalbergioids sensu lato</taxon>
        <taxon>Dalbergieae</taxon>
        <taxon>Pterocarpus clade</taxon>
        <taxon>Stylosanthes</taxon>
    </lineage>
</organism>
<evidence type="ECO:0000313" key="3">
    <source>
        <dbReference type="Proteomes" id="UP001341840"/>
    </source>
</evidence>
<keyword evidence="3" id="KW-1185">Reference proteome</keyword>
<feature type="compositionally biased region" description="Basic and acidic residues" evidence="1">
    <location>
        <begin position="75"/>
        <end position="88"/>
    </location>
</feature>
<sequence length="127" mass="14075">MSAGVDVDLKSDDDDGVESEEDESVNENGFAVGLHAAELELLAVAREREKQTGLKKDEENHSDYDCPLDKATQNESRRSDPALADRKSTQMTLNTTEYNYLESGQHPVCMHESDAQESVGTARRTRS</sequence>
<gene>
    <name evidence="2" type="ORF">PIB30_070324</name>
</gene>
<dbReference type="Proteomes" id="UP001341840">
    <property type="component" value="Unassembled WGS sequence"/>
</dbReference>
<proteinExistence type="predicted"/>
<comment type="caution">
    <text evidence="2">The sequence shown here is derived from an EMBL/GenBank/DDBJ whole genome shotgun (WGS) entry which is preliminary data.</text>
</comment>
<accession>A0ABU6ZM99</accession>
<evidence type="ECO:0000313" key="2">
    <source>
        <dbReference type="EMBL" id="MED6223059.1"/>
    </source>
</evidence>
<feature type="region of interest" description="Disordered" evidence="1">
    <location>
        <begin position="1"/>
        <end position="29"/>
    </location>
</feature>
<protein>
    <submittedName>
        <fullName evidence="2">Uncharacterized protein</fullName>
    </submittedName>
</protein>
<feature type="compositionally biased region" description="Acidic residues" evidence="1">
    <location>
        <begin position="11"/>
        <end position="25"/>
    </location>
</feature>
<name>A0ABU6ZM99_9FABA</name>
<feature type="region of interest" description="Disordered" evidence="1">
    <location>
        <begin position="50"/>
        <end position="92"/>
    </location>
</feature>
<dbReference type="EMBL" id="JASCZI010272650">
    <property type="protein sequence ID" value="MED6223059.1"/>
    <property type="molecule type" value="Genomic_DNA"/>
</dbReference>
<feature type="compositionally biased region" description="Basic and acidic residues" evidence="1">
    <location>
        <begin position="50"/>
        <end position="68"/>
    </location>
</feature>